<reference evidence="2 3" key="1">
    <citation type="journal article" date="2019" name="Genome Biol. Evol.">
        <title>Insights into the evolution of the New World diploid cottons (Gossypium, subgenus Houzingenia) based on genome sequencing.</title>
        <authorList>
            <person name="Grover C.E."/>
            <person name="Arick M.A. 2nd"/>
            <person name="Thrash A."/>
            <person name="Conover J.L."/>
            <person name="Sanders W.S."/>
            <person name="Peterson D.G."/>
            <person name="Frelichowski J.E."/>
            <person name="Scheffler J.A."/>
            <person name="Scheffler B.E."/>
            <person name="Wendel J.F."/>
        </authorList>
    </citation>
    <scope>NUCLEOTIDE SEQUENCE [LARGE SCALE GENOMIC DNA]</scope>
    <source>
        <strain evidence="2">8</strain>
        <tissue evidence="2">Leaf</tissue>
    </source>
</reference>
<name>A0A7J8PNR7_GOSRA</name>
<feature type="compositionally biased region" description="Basic and acidic residues" evidence="1">
    <location>
        <begin position="28"/>
        <end position="38"/>
    </location>
</feature>
<feature type="compositionally biased region" description="Polar residues" evidence="1">
    <location>
        <begin position="13"/>
        <end position="26"/>
    </location>
</feature>
<feature type="non-terminal residue" evidence="2">
    <location>
        <position position="1"/>
    </location>
</feature>
<proteinExistence type="predicted"/>
<evidence type="ECO:0000313" key="3">
    <source>
        <dbReference type="Proteomes" id="UP000593578"/>
    </source>
</evidence>
<feature type="compositionally biased region" description="Gly residues" evidence="1">
    <location>
        <begin position="156"/>
        <end position="165"/>
    </location>
</feature>
<accession>A0A7J8PNR7</accession>
<dbReference type="Proteomes" id="UP000593578">
    <property type="component" value="Unassembled WGS sequence"/>
</dbReference>
<feature type="region of interest" description="Disordered" evidence="1">
    <location>
        <begin position="1"/>
        <end position="39"/>
    </location>
</feature>
<organism evidence="2 3">
    <name type="scientific">Gossypium raimondii</name>
    <name type="common">Peruvian cotton</name>
    <name type="synonym">Gossypium klotzschianum subsp. raimondii</name>
    <dbReference type="NCBI Taxonomy" id="29730"/>
    <lineage>
        <taxon>Eukaryota</taxon>
        <taxon>Viridiplantae</taxon>
        <taxon>Streptophyta</taxon>
        <taxon>Embryophyta</taxon>
        <taxon>Tracheophyta</taxon>
        <taxon>Spermatophyta</taxon>
        <taxon>Magnoliopsida</taxon>
        <taxon>eudicotyledons</taxon>
        <taxon>Gunneridae</taxon>
        <taxon>Pentapetalae</taxon>
        <taxon>rosids</taxon>
        <taxon>malvids</taxon>
        <taxon>Malvales</taxon>
        <taxon>Malvaceae</taxon>
        <taxon>Malvoideae</taxon>
        <taxon>Gossypium</taxon>
    </lineage>
</organism>
<dbReference type="AlphaFoldDB" id="A0A7J8PNR7"/>
<evidence type="ECO:0000256" key="1">
    <source>
        <dbReference type="SAM" id="MobiDB-lite"/>
    </source>
</evidence>
<evidence type="ECO:0000313" key="2">
    <source>
        <dbReference type="EMBL" id="MBA0590925.1"/>
    </source>
</evidence>
<gene>
    <name evidence="2" type="ORF">Gorai_019614</name>
</gene>
<sequence>SSQSQDPKRDIESFQTPEQDIRSSQVPEHPRKVSRVETNEFYASSLERDPGLQNSIWDYPPNQQDEVHQAYIQFGSYQLIPLSEASTSAQYIEKNGLSGKDLGEFSSATRDRPFEGNSSVTIIHFNLTFEAPLEVAVTLKEAEVSGNDDLTSKGQIAGGKFGAGRNGKKLNKTKQDRGSHFKMSSSYRVPLPKSVNNMVELISS</sequence>
<comment type="caution">
    <text evidence="2">The sequence shown here is derived from an EMBL/GenBank/DDBJ whole genome shotgun (WGS) entry which is preliminary data.</text>
</comment>
<feature type="region of interest" description="Disordered" evidence="1">
    <location>
        <begin position="156"/>
        <end position="181"/>
    </location>
</feature>
<protein>
    <submittedName>
        <fullName evidence="2">Uncharacterized protein</fullName>
    </submittedName>
</protein>
<dbReference type="EMBL" id="JABEZZ010000007">
    <property type="protein sequence ID" value="MBA0590925.1"/>
    <property type="molecule type" value="Genomic_DNA"/>
</dbReference>
<feature type="compositionally biased region" description="Basic and acidic residues" evidence="1">
    <location>
        <begin position="1"/>
        <end position="12"/>
    </location>
</feature>